<protein>
    <submittedName>
        <fullName evidence="3">Flagellar hook-length control protein FliK</fullName>
    </submittedName>
</protein>
<dbReference type="RefSeq" id="WP_316972529.1">
    <property type="nucleotide sequence ID" value="NZ_JAWIIJ010000002.1"/>
</dbReference>
<feature type="domain" description="Flagellar hook-length control protein-like C-terminal" evidence="2">
    <location>
        <begin position="273"/>
        <end position="352"/>
    </location>
</feature>
<feature type="compositionally biased region" description="Basic and acidic residues" evidence="1">
    <location>
        <begin position="38"/>
        <end position="60"/>
    </location>
</feature>
<dbReference type="CDD" id="cd17470">
    <property type="entry name" value="T3SS_Flik_C"/>
    <property type="match status" value="1"/>
</dbReference>
<dbReference type="PANTHER" id="PTHR37533">
    <property type="entry name" value="FLAGELLAR HOOK-LENGTH CONTROL PROTEIN"/>
    <property type="match status" value="1"/>
</dbReference>
<feature type="compositionally biased region" description="Low complexity" evidence="1">
    <location>
        <begin position="81"/>
        <end position="95"/>
    </location>
</feature>
<dbReference type="EMBL" id="JAWIIJ010000002">
    <property type="protein sequence ID" value="MDV2077621.1"/>
    <property type="molecule type" value="Genomic_DNA"/>
</dbReference>
<comment type="caution">
    <text evidence="3">The sequence shown here is derived from an EMBL/GenBank/DDBJ whole genome shotgun (WGS) entry which is preliminary data.</text>
</comment>
<dbReference type="InterPro" id="IPR052563">
    <property type="entry name" value="FliK"/>
</dbReference>
<dbReference type="Proteomes" id="UP001269819">
    <property type="component" value="Unassembled WGS sequence"/>
</dbReference>
<feature type="compositionally biased region" description="Basic and acidic residues" evidence="1">
    <location>
        <begin position="347"/>
        <end position="357"/>
    </location>
</feature>
<dbReference type="InterPro" id="IPR021136">
    <property type="entry name" value="Flagellar_hook_control-like_C"/>
</dbReference>
<keyword evidence="3" id="KW-0966">Cell projection</keyword>
<feature type="compositionally biased region" description="Acidic residues" evidence="1">
    <location>
        <begin position="96"/>
        <end position="108"/>
    </location>
</feature>
<feature type="region of interest" description="Disordered" evidence="1">
    <location>
        <begin position="161"/>
        <end position="187"/>
    </location>
</feature>
<gene>
    <name evidence="3" type="ORF">RYS15_02960</name>
</gene>
<keyword evidence="4" id="KW-1185">Reference proteome</keyword>
<dbReference type="Gene3D" id="3.30.750.140">
    <property type="match status" value="1"/>
</dbReference>
<evidence type="ECO:0000313" key="4">
    <source>
        <dbReference type="Proteomes" id="UP001269819"/>
    </source>
</evidence>
<dbReference type="PANTHER" id="PTHR37533:SF2">
    <property type="entry name" value="FLAGELLAR HOOK-LENGTH CONTROL PROTEIN"/>
    <property type="match status" value="1"/>
</dbReference>
<proteinExistence type="predicted"/>
<keyword evidence="3" id="KW-0282">Flagellum</keyword>
<organism evidence="3 4">
    <name type="scientific">Marinobacter xestospongiae</name>
    <dbReference type="NCBI Taxonomy" id="994319"/>
    <lineage>
        <taxon>Bacteria</taxon>
        <taxon>Pseudomonadati</taxon>
        <taxon>Pseudomonadota</taxon>
        <taxon>Gammaproteobacteria</taxon>
        <taxon>Pseudomonadales</taxon>
        <taxon>Marinobacteraceae</taxon>
        <taxon>Marinobacter</taxon>
    </lineage>
</organism>
<feature type="region of interest" description="Disordered" evidence="1">
    <location>
        <begin position="1"/>
        <end position="112"/>
    </location>
</feature>
<reference evidence="3 4" key="1">
    <citation type="submission" date="2023-10" db="EMBL/GenBank/DDBJ databases">
        <title>Characteristics and mechanism of a salt-tolerant marine origin heterotrophic nitrifying- aerobic denitrifying bacteria Marinobacter xestospongiae HN1.</title>
        <authorList>
            <person name="Qi R."/>
        </authorList>
    </citation>
    <scope>NUCLEOTIDE SEQUENCE [LARGE SCALE GENOMIC DNA]</scope>
    <source>
        <strain evidence="3 4">HN1</strain>
    </source>
</reference>
<sequence>MAAMVFPQTPAPEAAGPSKENRSPRESGGSDDSGFEAVSRKERERLDRESTRVERRKEEAANADAEQQAKAPDRPSDKAGADTAKTDAGAGAEAETATDAEPATDLESDASVPFTFADLQKLVQNPQGAAVDGDVDAPAVPRLTPASGQGLPGVPGVPGLPGASAMNGLPGMNGAGEPGGKPLPGQTASQMMADLMTANNGGDGGKTLDPALSFSAARASASAELANQTSQSLTPLAGQKGAEQGLALKGYATSIDVPVGHAEWGDKLVGKLTWLTARNLSVAEIHVTPPDMGPLDVRVQVQQDQATVTVHSANPVVRDQLELNSHRLRDMLGEQGIDLDQFEVMDSSDRQPGHPDGEEGESAAGGSGGALASEDGGDADDDLLPGSAGAVDLSWRGELDLYA</sequence>
<evidence type="ECO:0000256" key="1">
    <source>
        <dbReference type="SAM" id="MobiDB-lite"/>
    </source>
</evidence>
<name>A0ABU3VTM5_9GAMM</name>
<feature type="compositionally biased region" description="Basic and acidic residues" evidence="1">
    <location>
        <begin position="71"/>
        <end position="80"/>
    </location>
</feature>
<feature type="region of interest" description="Disordered" evidence="1">
    <location>
        <begin position="346"/>
        <end position="390"/>
    </location>
</feature>
<evidence type="ECO:0000313" key="3">
    <source>
        <dbReference type="EMBL" id="MDV2077621.1"/>
    </source>
</evidence>
<evidence type="ECO:0000259" key="2">
    <source>
        <dbReference type="Pfam" id="PF02120"/>
    </source>
</evidence>
<dbReference type="InterPro" id="IPR038610">
    <property type="entry name" value="FliK-like_C_sf"/>
</dbReference>
<accession>A0ABU3VTM5</accession>
<dbReference type="Pfam" id="PF02120">
    <property type="entry name" value="Flg_hook"/>
    <property type="match status" value="1"/>
</dbReference>
<keyword evidence="3" id="KW-0969">Cilium</keyword>